<feature type="domain" description="Flagellar motor switch protein FliN-like C-terminal" evidence="9">
    <location>
        <begin position="50"/>
        <end position="119"/>
    </location>
</feature>
<dbReference type="GO" id="GO:0006935">
    <property type="term" value="P:chemotaxis"/>
    <property type="evidence" value="ECO:0007669"/>
    <property type="project" value="UniProtKB-KW"/>
</dbReference>
<proteinExistence type="inferred from homology"/>
<keyword evidence="10" id="KW-0966">Cell projection</keyword>
<feature type="region of interest" description="Disordered" evidence="8">
    <location>
        <begin position="1"/>
        <end position="37"/>
    </location>
</feature>
<keyword evidence="10" id="KW-0969">Cilium</keyword>
<dbReference type="NCBIfam" id="TIGR02480">
    <property type="entry name" value="fliN"/>
    <property type="match status" value="1"/>
</dbReference>
<comment type="subcellular location">
    <subcellularLocation>
        <location evidence="1">Cell membrane</location>
        <topology evidence="1">Peripheral membrane protein</topology>
        <orientation evidence="1">Cytoplasmic side</orientation>
    </subcellularLocation>
</comment>
<dbReference type="Gene3D" id="2.30.330.10">
    <property type="entry name" value="SpoA-like"/>
    <property type="match status" value="1"/>
</dbReference>
<dbReference type="GO" id="GO:0003774">
    <property type="term" value="F:cytoskeletal motor activity"/>
    <property type="evidence" value="ECO:0007669"/>
    <property type="project" value="InterPro"/>
</dbReference>
<dbReference type="Pfam" id="PF01052">
    <property type="entry name" value="FliMN_C"/>
    <property type="match status" value="1"/>
</dbReference>
<keyword evidence="4" id="KW-1003">Cell membrane</keyword>
<dbReference type="AlphaFoldDB" id="A0A7C5SZR1"/>
<comment type="caution">
    <text evidence="10">The sequence shown here is derived from an EMBL/GenBank/DDBJ whole genome shotgun (WGS) entry which is preliminary data.</text>
</comment>
<dbReference type="InterPro" id="IPR001543">
    <property type="entry name" value="FliN-like_C"/>
</dbReference>
<feature type="compositionally biased region" description="Basic and acidic residues" evidence="8">
    <location>
        <begin position="23"/>
        <end position="37"/>
    </location>
</feature>
<evidence type="ECO:0000259" key="9">
    <source>
        <dbReference type="Pfam" id="PF01052"/>
    </source>
</evidence>
<evidence type="ECO:0000256" key="8">
    <source>
        <dbReference type="SAM" id="MobiDB-lite"/>
    </source>
</evidence>
<dbReference type="InterPro" id="IPR001172">
    <property type="entry name" value="FliN_T3SS_HrcQb"/>
</dbReference>
<organism evidence="10">
    <name type="scientific">Thermocrinis ruber</name>
    <dbReference type="NCBI Taxonomy" id="75906"/>
    <lineage>
        <taxon>Bacteria</taxon>
        <taxon>Pseudomonadati</taxon>
        <taxon>Aquificota</taxon>
        <taxon>Aquificia</taxon>
        <taxon>Aquificales</taxon>
        <taxon>Aquificaceae</taxon>
        <taxon>Thermocrinis</taxon>
    </lineage>
</organism>
<gene>
    <name evidence="10" type="primary">fliN</name>
    <name evidence="10" type="ORF">ENN04_03295</name>
</gene>
<keyword evidence="5" id="KW-0145">Chemotaxis</keyword>
<name>A0A7C5SZR1_9AQUI</name>
<dbReference type="InterPro" id="IPR012826">
    <property type="entry name" value="FliN"/>
</dbReference>
<dbReference type="PRINTS" id="PR00956">
    <property type="entry name" value="FLGMOTORFLIN"/>
</dbReference>
<evidence type="ECO:0000256" key="5">
    <source>
        <dbReference type="ARBA" id="ARBA00022500"/>
    </source>
</evidence>
<keyword evidence="10" id="KW-0282">Flagellum</keyword>
<protein>
    <recommendedName>
        <fullName evidence="3">Flagellar motor switch protein FliN</fullName>
    </recommendedName>
</protein>
<dbReference type="InterPro" id="IPR036429">
    <property type="entry name" value="SpoA-like_sf"/>
</dbReference>
<dbReference type="GO" id="GO:0009425">
    <property type="term" value="C:bacterial-type flagellum basal body"/>
    <property type="evidence" value="ECO:0007669"/>
    <property type="project" value="InterPro"/>
</dbReference>
<evidence type="ECO:0000256" key="7">
    <source>
        <dbReference type="ARBA" id="ARBA00023136"/>
    </source>
</evidence>
<evidence type="ECO:0000256" key="2">
    <source>
        <dbReference type="ARBA" id="ARBA00009226"/>
    </source>
</evidence>
<comment type="similarity">
    <text evidence="2">Belongs to the FliN/MopA/SpaO family.</text>
</comment>
<sequence length="129" mass="14653">MEEEKREEAQTQGENLSSPWQEALKEQEGKDKEEKREVLTPDIQEKLRKFLDLPLLIEVVVGSTTLTLEEILNLGPGSVVELENLVEEPVDIKVNGKLVAKGELVVVEEKFGVKITDIVEKEERIRKAF</sequence>
<reference evidence="10" key="1">
    <citation type="journal article" date="2020" name="mSystems">
        <title>Genome- and Community-Level Interaction Insights into Carbon Utilization and Element Cycling Functions of Hydrothermarchaeota in Hydrothermal Sediment.</title>
        <authorList>
            <person name="Zhou Z."/>
            <person name="Liu Y."/>
            <person name="Xu W."/>
            <person name="Pan J."/>
            <person name="Luo Z.H."/>
            <person name="Li M."/>
        </authorList>
    </citation>
    <scope>NUCLEOTIDE SEQUENCE [LARGE SCALE GENOMIC DNA]</scope>
    <source>
        <strain evidence="10">SpSt-114</strain>
    </source>
</reference>
<keyword evidence="7" id="KW-0472">Membrane</keyword>
<evidence type="ECO:0000313" key="10">
    <source>
        <dbReference type="EMBL" id="HHO73642.1"/>
    </source>
</evidence>
<evidence type="ECO:0000256" key="4">
    <source>
        <dbReference type="ARBA" id="ARBA00022475"/>
    </source>
</evidence>
<dbReference type="PANTHER" id="PTHR43484">
    <property type="match status" value="1"/>
</dbReference>
<dbReference type="PANTHER" id="PTHR43484:SF1">
    <property type="entry name" value="FLAGELLAR MOTOR SWITCH PROTEIN FLIN"/>
    <property type="match status" value="1"/>
</dbReference>
<keyword evidence="6" id="KW-0283">Flagellar rotation</keyword>
<dbReference type="GO" id="GO:0071973">
    <property type="term" value="P:bacterial-type flagellum-dependent cell motility"/>
    <property type="evidence" value="ECO:0007669"/>
    <property type="project" value="InterPro"/>
</dbReference>
<evidence type="ECO:0000256" key="1">
    <source>
        <dbReference type="ARBA" id="ARBA00004413"/>
    </source>
</evidence>
<dbReference type="InterPro" id="IPR051469">
    <property type="entry name" value="FliN/MopA/SpaO"/>
</dbReference>
<dbReference type="SUPFAM" id="SSF101801">
    <property type="entry name" value="Surface presentation of antigens (SPOA)"/>
    <property type="match status" value="1"/>
</dbReference>
<dbReference type="EMBL" id="DSAC01000041">
    <property type="protein sequence ID" value="HHO73642.1"/>
    <property type="molecule type" value="Genomic_DNA"/>
</dbReference>
<accession>A0A7C5SZR1</accession>
<evidence type="ECO:0000256" key="6">
    <source>
        <dbReference type="ARBA" id="ARBA00022779"/>
    </source>
</evidence>
<feature type="compositionally biased region" description="Polar residues" evidence="8">
    <location>
        <begin position="10"/>
        <end position="20"/>
    </location>
</feature>
<dbReference type="GO" id="GO:0005886">
    <property type="term" value="C:plasma membrane"/>
    <property type="evidence" value="ECO:0007669"/>
    <property type="project" value="UniProtKB-SubCell"/>
</dbReference>
<evidence type="ECO:0000256" key="3">
    <source>
        <dbReference type="ARBA" id="ARBA00021897"/>
    </source>
</evidence>